<protein>
    <submittedName>
        <fullName evidence="2">Uncharacterized protein</fullName>
    </submittedName>
</protein>
<keyword evidence="3" id="KW-1185">Reference proteome</keyword>
<dbReference type="EMBL" id="JAQQWN010000010">
    <property type="protein sequence ID" value="KAK8062440.1"/>
    <property type="molecule type" value="Genomic_DNA"/>
</dbReference>
<reference evidence="2 3" key="1">
    <citation type="submission" date="2023-01" db="EMBL/GenBank/DDBJ databases">
        <title>Analysis of 21 Apiospora genomes using comparative genomics revels a genus with tremendous synthesis potential of carbohydrate active enzymes and secondary metabolites.</title>
        <authorList>
            <person name="Sorensen T."/>
        </authorList>
    </citation>
    <scope>NUCLEOTIDE SEQUENCE [LARGE SCALE GENOMIC DNA]</scope>
    <source>
        <strain evidence="2 3">CBS 114990</strain>
    </source>
</reference>
<dbReference type="RefSeq" id="XP_066661039.1">
    <property type="nucleotide sequence ID" value="XM_066818851.1"/>
</dbReference>
<sequence length="424" mass="48515">MDQEILSAMGYDPGESISRLRPYLRWIKSSSPGVRKKEDYLRLFTDVVLHFRREGDQPHHMAIQLYVNELATSQPDHYYFNDTSPGSAERLTSVEDTVLIIIGVWTLMKPYFSPTRGNQKRVVVSFSHRYDIPYSEERAFDQSPSELIRSCGLLPHANESAWSPETAQTSTACVTDQSSVSRTADFSFGLHSGLIESHIIDTKVLNASRLFSLASVRIVWTDNISRHFLLSRSGQRHYLELFALPCALRDRETKNPSKSVISPSLVYEVQSTYANLFNPVRVSSAHEVLVRYTGLRYCYWCLGCASWRARTCEIKMLSQDTFKRNRGAFGWSAQLPYDPEIELLMGQEATSWNQVEFRDLWPRILELDHHLQTARPWNFWILFRDSRDTIQYWTFLFGSIILFLTVVQVALGAAQVAGSGSGQS</sequence>
<evidence type="ECO:0000256" key="1">
    <source>
        <dbReference type="SAM" id="Phobius"/>
    </source>
</evidence>
<evidence type="ECO:0000313" key="3">
    <source>
        <dbReference type="Proteomes" id="UP001433268"/>
    </source>
</evidence>
<name>A0ABR1UU30_9PEZI</name>
<keyword evidence="1" id="KW-1133">Transmembrane helix</keyword>
<proteinExistence type="predicted"/>
<feature type="transmembrane region" description="Helical" evidence="1">
    <location>
        <begin position="392"/>
        <end position="414"/>
    </location>
</feature>
<accession>A0ABR1UU30</accession>
<keyword evidence="1" id="KW-0472">Membrane</keyword>
<organism evidence="2 3">
    <name type="scientific">Apiospora hydei</name>
    <dbReference type="NCBI Taxonomy" id="1337664"/>
    <lineage>
        <taxon>Eukaryota</taxon>
        <taxon>Fungi</taxon>
        <taxon>Dikarya</taxon>
        <taxon>Ascomycota</taxon>
        <taxon>Pezizomycotina</taxon>
        <taxon>Sordariomycetes</taxon>
        <taxon>Xylariomycetidae</taxon>
        <taxon>Amphisphaeriales</taxon>
        <taxon>Apiosporaceae</taxon>
        <taxon>Apiospora</taxon>
    </lineage>
</organism>
<comment type="caution">
    <text evidence="2">The sequence shown here is derived from an EMBL/GenBank/DDBJ whole genome shotgun (WGS) entry which is preliminary data.</text>
</comment>
<evidence type="ECO:0000313" key="2">
    <source>
        <dbReference type="EMBL" id="KAK8062440.1"/>
    </source>
</evidence>
<keyword evidence="1" id="KW-0812">Transmembrane</keyword>
<dbReference type="Proteomes" id="UP001433268">
    <property type="component" value="Unassembled WGS sequence"/>
</dbReference>
<gene>
    <name evidence="2" type="ORF">PG997_014537</name>
</gene>
<dbReference type="GeneID" id="92051911"/>